<protein>
    <recommendedName>
        <fullName evidence="6">Preprotein translocase subunit SCY2, chloroplastic</fullName>
    </recommendedName>
</protein>
<dbReference type="GO" id="GO:0009658">
    <property type="term" value="P:chloroplast organization"/>
    <property type="evidence" value="ECO:0000318"/>
    <property type="project" value="GO_Central"/>
</dbReference>
<feature type="transmembrane region" description="Helical" evidence="3">
    <location>
        <begin position="308"/>
        <end position="332"/>
    </location>
</feature>
<feature type="transmembrane region" description="Helical" evidence="3">
    <location>
        <begin position="531"/>
        <end position="549"/>
    </location>
</feature>
<evidence type="ECO:0000313" key="5">
    <source>
        <dbReference type="Proteomes" id="UP000001514"/>
    </source>
</evidence>
<gene>
    <name evidence="4" type="ORF">SELMODRAFT_180624</name>
</gene>
<name>D8SKR5_SELML</name>
<evidence type="ECO:0000256" key="3">
    <source>
        <dbReference type="SAM" id="Phobius"/>
    </source>
</evidence>
<feature type="transmembrane region" description="Helical" evidence="3">
    <location>
        <begin position="153"/>
        <end position="173"/>
    </location>
</feature>
<evidence type="ECO:0000313" key="4">
    <source>
        <dbReference type="EMBL" id="EFJ15025.1"/>
    </source>
</evidence>
<dbReference type="GO" id="GO:0009535">
    <property type="term" value="C:chloroplast thylakoid membrane"/>
    <property type="evidence" value="ECO:0007669"/>
    <property type="project" value="UniProtKB-SubCell"/>
</dbReference>
<evidence type="ECO:0000256" key="2">
    <source>
        <dbReference type="RuleBase" id="RU004349"/>
    </source>
</evidence>
<feature type="transmembrane region" description="Helical" evidence="3">
    <location>
        <begin position="201"/>
        <end position="222"/>
    </location>
</feature>
<accession>D8SKR5</accession>
<dbReference type="Gramene" id="EFJ15025">
    <property type="protein sequence ID" value="EFJ15025"/>
    <property type="gene ID" value="SELMODRAFT_180624"/>
</dbReference>
<keyword evidence="5" id="KW-1185">Reference proteome</keyword>
<dbReference type="GO" id="GO:0010027">
    <property type="term" value="P:thylakoid membrane organization"/>
    <property type="evidence" value="ECO:0000318"/>
    <property type="project" value="GO_Central"/>
</dbReference>
<dbReference type="InParanoid" id="D8SKR5"/>
<dbReference type="PANTHER" id="PTHR10906">
    <property type="entry name" value="SECY/SEC61-ALPHA FAMILY MEMBER"/>
    <property type="match status" value="1"/>
</dbReference>
<feature type="transmembrane region" description="Helical" evidence="3">
    <location>
        <begin position="506"/>
        <end position="525"/>
    </location>
</feature>
<evidence type="ECO:0008006" key="6">
    <source>
        <dbReference type="Google" id="ProtNLM"/>
    </source>
</evidence>
<dbReference type="InterPro" id="IPR002208">
    <property type="entry name" value="SecY/SEC61-alpha"/>
</dbReference>
<dbReference type="HOGENOM" id="CLU_030313_3_2_1"/>
<organism evidence="5">
    <name type="scientific">Selaginella moellendorffii</name>
    <name type="common">Spikemoss</name>
    <dbReference type="NCBI Taxonomy" id="88036"/>
    <lineage>
        <taxon>Eukaryota</taxon>
        <taxon>Viridiplantae</taxon>
        <taxon>Streptophyta</taxon>
        <taxon>Embryophyta</taxon>
        <taxon>Tracheophyta</taxon>
        <taxon>Lycopodiopsida</taxon>
        <taxon>Selaginellales</taxon>
        <taxon>Selaginellaceae</taxon>
        <taxon>Selaginella</taxon>
    </lineage>
</organism>
<dbReference type="Gene3D" id="1.10.3370.10">
    <property type="entry name" value="SecY subunit domain"/>
    <property type="match status" value="1"/>
</dbReference>
<keyword evidence="3" id="KW-1133">Transmembrane helix</keyword>
<evidence type="ECO:0000256" key="1">
    <source>
        <dbReference type="ARBA" id="ARBA00004454"/>
    </source>
</evidence>
<dbReference type="PRINTS" id="PR00303">
    <property type="entry name" value="SECYTRNLCASE"/>
</dbReference>
<feature type="transmembrane region" description="Helical" evidence="3">
    <location>
        <begin position="243"/>
        <end position="264"/>
    </location>
</feature>
<dbReference type="FunCoup" id="D8SKR5">
    <property type="interactions" value="1180"/>
</dbReference>
<feature type="transmembrane region" description="Helical" evidence="3">
    <location>
        <begin position="276"/>
        <end position="296"/>
    </location>
</feature>
<dbReference type="AlphaFoldDB" id="D8SKR5"/>
<dbReference type="GO" id="GO:0005048">
    <property type="term" value="F:signal sequence binding"/>
    <property type="evidence" value="ECO:0000318"/>
    <property type="project" value="GO_Central"/>
</dbReference>
<keyword evidence="3" id="KW-0812">Transmembrane</keyword>
<dbReference type="KEGG" id="smo:SELMODRAFT_180624"/>
<dbReference type="Proteomes" id="UP000001514">
    <property type="component" value="Unassembled WGS sequence"/>
</dbReference>
<dbReference type="eggNOG" id="ENOG502QPS8">
    <property type="taxonomic scope" value="Eukaryota"/>
</dbReference>
<sequence length="571" mass="62857">MDCSRAPFVPGVRILSSRRSSGISSSNAIAIRFFTLFSPSPAALGCSSQARVLALRARISNPSWRGVCASAEPGIRHGGISPGLIPSQIDISPDEVSSKNLGGGGGESLLSGESIKHVPRSYSNKFIRWVKLGSVINDAAMAFFKSEVRRRTFITIILLMVCRAGQFVPLPGFNHRTMPSNFLGSTALTASEGAFLKEPKISFFHLGLSPYICASTVIHVLCSWYPPFQKMRKEGEIDKIKSYTWWLTLSCSVIQALLLSYATLQYATAFFFSSRFKHFLFTASLLTSGSMLLEWISRRITESGFGQGSTLIICMGILVSSSQSLCNMVISFSRLDFSKWGPALLLYVGVFLTMTACAVLVTEGRRIIKLQFYGFDRFPSSGGDGIPEVEPYIPFDINPNGMLPVYMSSYLMAVPSFLANILKTPFLRQLQVLLNPTLPPAPGARPWLYHTLTALLILTFSVLDVSDGAKDISEYINRIGAKIADVKPGRSTVEFLRKVQTSARTWGGFLLALLVTVSTIIDYKLRSLHQTGGISFTSMLFIVGTIIEVRRSFMAYHAMHTLSNVLRRYGV</sequence>
<dbReference type="GO" id="GO:0072598">
    <property type="term" value="P:protein localization to chloroplast"/>
    <property type="evidence" value="ECO:0000318"/>
    <property type="project" value="GO_Central"/>
</dbReference>
<comment type="subcellular location">
    <subcellularLocation>
        <location evidence="1">Plastid</location>
        <location evidence="1">Chloroplast thylakoid membrane</location>
        <topology evidence="1">Multi-pass membrane protein</topology>
    </subcellularLocation>
</comment>
<dbReference type="GO" id="GO:0008320">
    <property type="term" value="F:protein transmembrane transporter activity"/>
    <property type="evidence" value="ECO:0000318"/>
    <property type="project" value="GO_Central"/>
</dbReference>
<comment type="similarity">
    <text evidence="2">Belongs to the SecY/SEC61-alpha family.</text>
</comment>
<dbReference type="Pfam" id="PF00344">
    <property type="entry name" value="SecY"/>
    <property type="match status" value="1"/>
</dbReference>
<dbReference type="SUPFAM" id="SSF103491">
    <property type="entry name" value="Preprotein translocase SecY subunit"/>
    <property type="match status" value="1"/>
</dbReference>
<keyword evidence="3" id="KW-0472">Membrane</keyword>
<feature type="transmembrane region" description="Helical" evidence="3">
    <location>
        <begin position="344"/>
        <end position="362"/>
    </location>
</feature>
<dbReference type="EMBL" id="GL377625">
    <property type="protein sequence ID" value="EFJ15025.1"/>
    <property type="molecule type" value="Genomic_DNA"/>
</dbReference>
<dbReference type="InterPro" id="IPR023201">
    <property type="entry name" value="SecY_dom_sf"/>
</dbReference>
<dbReference type="STRING" id="88036.D8SKR5"/>
<dbReference type="GO" id="GO:0009526">
    <property type="term" value="C:plastid envelope"/>
    <property type="evidence" value="ECO:0000318"/>
    <property type="project" value="GO_Central"/>
</dbReference>
<proteinExistence type="inferred from homology"/>
<reference evidence="4 5" key="1">
    <citation type="journal article" date="2011" name="Science">
        <title>The Selaginella genome identifies genetic changes associated with the evolution of vascular plants.</title>
        <authorList>
            <person name="Banks J.A."/>
            <person name="Nishiyama T."/>
            <person name="Hasebe M."/>
            <person name="Bowman J.L."/>
            <person name="Gribskov M."/>
            <person name="dePamphilis C."/>
            <person name="Albert V.A."/>
            <person name="Aono N."/>
            <person name="Aoyama T."/>
            <person name="Ambrose B.A."/>
            <person name="Ashton N.W."/>
            <person name="Axtell M.J."/>
            <person name="Barker E."/>
            <person name="Barker M.S."/>
            <person name="Bennetzen J.L."/>
            <person name="Bonawitz N.D."/>
            <person name="Chapple C."/>
            <person name="Cheng C."/>
            <person name="Correa L.G."/>
            <person name="Dacre M."/>
            <person name="DeBarry J."/>
            <person name="Dreyer I."/>
            <person name="Elias M."/>
            <person name="Engstrom E.M."/>
            <person name="Estelle M."/>
            <person name="Feng L."/>
            <person name="Finet C."/>
            <person name="Floyd S.K."/>
            <person name="Frommer W.B."/>
            <person name="Fujita T."/>
            <person name="Gramzow L."/>
            <person name="Gutensohn M."/>
            <person name="Harholt J."/>
            <person name="Hattori M."/>
            <person name="Heyl A."/>
            <person name="Hirai T."/>
            <person name="Hiwatashi Y."/>
            <person name="Ishikawa M."/>
            <person name="Iwata M."/>
            <person name="Karol K.G."/>
            <person name="Koehler B."/>
            <person name="Kolukisaoglu U."/>
            <person name="Kubo M."/>
            <person name="Kurata T."/>
            <person name="Lalonde S."/>
            <person name="Li K."/>
            <person name="Li Y."/>
            <person name="Litt A."/>
            <person name="Lyons E."/>
            <person name="Manning G."/>
            <person name="Maruyama T."/>
            <person name="Michael T.P."/>
            <person name="Mikami K."/>
            <person name="Miyazaki S."/>
            <person name="Morinaga S."/>
            <person name="Murata T."/>
            <person name="Mueller-Roeber B."/>
            <person name="Nelson D.R."/>
            <person name="Obara M."/>
            <person name="Oguri Y."/>
            <person name="Olmstead R.G."/>
            <person name="Onodera N."/>
            <person name="Petersen B.L."/>
            <person name="Pils B."/>
            <person name="Prigge M."/>
            <person name="Rensing S.A."/>
            <person name="Riano-Pachon D.M."/>
            <person name="Roberts A.W."/>
            <person name="Sato Y."/>
            <person name="Scheller H.V."/>
            <person name="Schulz B."/>
            <person name="Schulz C."/>
            <person name="Shakirov E.V."/>
            <person name="Shibagaki N."/>
            <person name="Shinohara N."/>
            <person name="Shippen D.E."/>
            <person name="Soerensen I."/>
            <person name="Sotooka R."/>
            <person name="Sugimoto N."/>
            <person name="Sugita M."/>
            <person name="Sumikawa N."/>
            <person name="Tanurdzic M."/>
            <person name="Theissen G."/>
            <person name="Ulvskov P."/>
            <person name="Wakazuki S."/>
            <person name="Weng J.K."/>
            <person name="Willats W.W."/>
            <person name="Wipf D."/>
            <person name="Wolf P.G."/>
            <person name="Yang L."/>
            <person name="Zimmer A.D."/>
            <person name="Zhu Q."/>
            <person name="Mitros T."/>
            <person name="Hellsten U."/>
            <person name="Loque D."/>
            <person name="Otillar R."/>
            <person name="Salamov A."/>
            <person name="Schmutz J."/>
            <person name="Shapiro H."/>
            <person name="Lindquist E."/>
            <person name="Lucas S."/>
            <person name="Rokhsar D."/>
            <person name="Grigoriev I.V."/>
        </authorList>
    </citation>
    <scope>NUCLEOTIDE SEQUENCE [LARGE SCALE GENOMIC DNA]</scope>
</reference>
<dbReference type="GO" id="GO:0006616">
    <property type="term" value="P:SRP-dependent cotranslational protein targeting to membrane, translocation"/>
    <property type="evidence" value="ECO:0000318"/>
    <property type="project" value="GO_Central"/>
</dbReference>
<dbReference type="OMA" id="TIVTMWA"/>